<proteinExistence type="predicted"/>
<name>A0A7J7LIU5_9MAGN</name>
<gene>
    <name evidence="2" type="ORF">GIB67_039517</name>
</gene>
<keyword evidence="1" id="KW-0812">Transmembrane</keyword>
<evidence type="ECO:0000313" key="2">
    <source>
        <dbReference type="EMBL" id="KAF6142553.1"/>
    </source>
</evidence>
<sequence>MVECYFLVPSLILREETLLDASSWCPDSSGEVKIPMLISFSLVELVQYIVPLYPTISGKVNPFSAVVSPLYSWGLALWIDIAKPIAFRIGMGLSHFIKSFCIIIIIIKHIIASQHT</sequence>
<reference evidence="2 3" key="1">
    <citation type="journal article" date="2020" name="IScience">
        <title>Genome Sequencing of the Endangered Kingdonia uniflora (Circaeasteraceae, Ranunculales) Reveals Potential Mechanisms of Evolutionary Specialization.</title>
        <authorList>
            <person name="Sun Y."/>
            <person name="Deng T."/>
            <person name="Zhang A."/>
            <person name="Moore M.J."/>
            <person name="Landis J.B."/>
            <person name="Lin N."/>
            <person name="Zhang H."/>
            <person name="Zhang X."/>
            <person name="Huang J."/>
            <person name="Zhang X."/>
            <person name="Sun H."/>
            <person name="Wang H."/>
        </authorList>
    </citation>
    <scope>NUCLEOTIDE SEQUENCE [LARGE SCALE GENOMIC DNA]</scope>
    <source>
        <strain evidence="2">TB1705</strain>
        <tissue evidence="2">Leaf</tissue>
    </source>
</reference>
<organism evidence="2 3">
    <name type="scientific">Kingdonia uniflora</name>
    <dbReference type="NCBI Taxonomy" id="39325"/>
    <lineage>
        <taxon>Eukaryota</taxon>
        <taxon>Viridiplantae</taxon>
        <taxon>Streptophyta</taxon>
        <taxon>Embryophyta</taxon>
        <taxon>Tracheophyta</taxon>
        <taxon>Spermatophyta</taxon>
        <taxon>Magnoliopsida</taxon>
        <taxon>Ranunculales</taxon>
        <taxon>Circaeasteraceae</taxon>
        <taxon>Kingdonia</taxon>
    </lineage>
</organism>
<dbReference type="EMBL" id="JACGCM010002254">
    <property type="protein sequence ID" value="KAF6142553.1"/>
    <property type="molecule type" value="Genomic_DNA"/>
</dbReference>
<dbReference type="AlphaFoldDB" id="A0A7J7LIU5"/>
<dbReference type="Proteomes" id="UP000541444">
    <property type="component" value="Unassembled WGS sequence"/>
</dbReference>
<keyword evidence="1" id="KW-0472">Membrane</keyword>
<feature type="transmembrane region" description="Helical" evidence="1">
    <location>
        <begin position="85"/>
        <end position="107"/>
    </location>
</feature>
<evidence type="ECO:0000256" key="1">
    <source>
        <dbReference type="SAM" id="Phobius"/>
    </source>
</evidence>
<accession>A0A7J7LIU5</accession>
<keyword evidence="1" id="KW-1133">Transmembrane helix</keyword>
<protein>
    <submittedName>
        <fullName evidence="2">Uncharacterized protein</fullName>
    </submittedName>
</protein>
<evidence type="ECO:0000313" key="3">
    <source>
        <dbReference type="Proteomes" id="UP000541444"/>
    </source>
</evidence>
<keyword evidence="3" id="KW-1185">Reference proteome</keyword>
<feature type="non-terminal residue" evidence="2">
    <location>
        <position position="116"/>
    </location>
</feature>
<comment type="caution">
    <text evidence="2">The sequence shown here is derived from an EMBL/GenBank/DDBJ whole genome shotgun (WGS) entry which is preliminary data.</text>
</comment>